<dbReference type="EMBL" id="WIXK01000001">
    <property type="protein sequence ID" value="MQY41375.1"/>
    <property type="molecule type" value="Genomic_DNA"/>
</dbReference>
<name>A0A844AJW6_9RHOB</name>
<dbReference type="RefSeq" id="WP_153544492.1">
    <property type="nucleotide sequence ID" value="NZ_WIXK01000001.1"/>
</dbReference>
<gene>
    <name evidence="1" type="ORF">GG681_01875</name>
</gene>
<dbReference type="InterPro" id="IPR045516">
    <property type="entry name" value="DUF6477"/>
</dbReference>
<comment type="caution">
    <text evidence="1">The sequence shown here is derived from an EMBL/GenBank/DDBJ whole genome shotgun (WGS) entry which is preliminary data.</text>
</comment>
<reference evidence="1 2" key="1">
    <citation type="submission" date="2019-10" db="EMBL/GenBank/DDBJ databases">
        <title>Epibacterium sp. nov., isolated from seawater.</title>
        <authorList>
            <person name="Zhang X."/>
            <person name="Li N."/>
        </authorList>
    </citation>
    <scope>NUCLEOTIDE SEQUENCE [LARGE SCALE GENOMIC DNA]</scope>
    <source>
        <strain evidence="1 2">SM1969</strain>
    </source>
</reference>
<protein>
    <submittedName>
        <fullName evidence="1">Uncharacterized protein</fullName>
    </submittedName>
</protein>
<evidence type="ECO:0000313" key="2">
    <source>
        <dbReference type="Proteomes" id="UP000436694"/>
    </source>
</evidence>
<dbReference type="AlphaFoldDB" id="A0A844AJW6"/>
<proteinExistence type="predicted"/>
<accession>A0A844AJW6</accession>
<dbReference type="Proteomes" id="UP000436694">
    <property type="component" value="Unassembled WGS sequence"/>
</dbReference>
<keyword evidence="2" id="KW-1185">Reference proteome</keyword>
<dbReference type="Pfam" id="PF20083">
    <property type="entry name" value="DUF6477"/>
    <property type="match status" value="1"/>
</dbReference>
<evidence type="ECO:0000313" key="1">
    <source>
        <dbReference type="EMBL" id="MQY41375.1"/>
    </source>
</evidence>
<organism evidence="1 2">
    <name type="scientific">Tritonibacter aquimaris</name>
    <dbReference type="NCBI Taxonomy" id="2663379"/>
    <lineage>
        <taxon>Bacteria</taxon>
        <taxon>Pseudomonadati</taxon>
        <taxon>Pseudomonadota</taxon>
        <taxon>Alphaproteobacteria</taxon>
        <taxon>Rhodobacterales</taxon>
        <taxon>Paracoccaceae</taxon>
        <taxon>Tritonibacter</taxon>
    </lineage>
</organism>
<sequence length="114" mass="13097">MQPVATQITQLTRPNLLLRAARIGEGKYRRAIDLKRILKREETPRTLPGLMALLDLERAMNHLRTCNSYAYSYQDHIDVLIALRAETARYFSQIGNKKDGPREPPDLCRCAPFT</sequence>